<evidence type="ECO:0000313" key="2">
    <source>
        <dbReference type="EMBL" id="MEF7617261.1"/>
    </source>
</evidence>
<dbReference type="AlphaFoldDB" id="A0AAW9QBS1"/>
<evidence type="ECO:0000259" key="1">
    <source>
        <dbReference type="SMART" id="SM00065"/>
    </source>
</evidence>
<evidence type="ECO:0000313" key="3">
    <source>
        <dbReference type="Proteomes" id="UP001336250"/>
    </source>
</evidence>
<keyword evidence="3" id="KW-1185">Reference proteome</keyword>
<organism evidence="2 3">
    <name type="scientific">Aquincola agrisoli</name>
    <dbReference type="NCBI Taxonomy" id="3119538"/>
    <lineage>
        <taxon>Bacteria</taxon>
        <taxon>Pseudomonadati</taxon>
        <taxon>Pseudomonadota</taxon>
        <taxon>Betaproteobacteria</taxon>
        <taxon>Burkholderiales</taxon>
        <taxon>Sphaerotilaceae</taxon>
        <taxon>Aquincola</taxon>
    </lineage>
</organism>
<protein>
    <submittedName>
        <fullName evidence="2">GAF domain-containing protein</fullName>
    </submittedName>
</protein>
<name>A0AAW9QBS1_9BURK</name>
<sequence length="654" mass="71171">MKSSPPTDDILYLGCDLVRLLHQGAGADEFAQRLARVEAAPALPGDRNALVETVRMAMAVRNRMEQLQQRERGMLAVIESTQDLSSRLDLTDLLQAIVSRARRLMSGEVAWLSIYDAERHEFRVVVVDGALANSTQHMVARRQHGVASVVLSTRLPFSTTDYLNDDRFEHDAALDATFRAEGIVSLVGIPLVHDHEVIGLLFVADRYHRTHAAQDIAILGALATHAAVAMRNARDFDRANAALEHAGQSRARVEQHLRSIQAAAEAHEQMTSQLARGASLATLCQLVAQLLDGAVLVMNEAAQEVSAGRCDGYDSPALLGYSPNGAHSAAIGQALRESRRSGRSAVACRIGDETCRVMMVFGGHDVLGAIALFHRGERDEFSVRTFERSAAIVGVVLLSQERIEADKSRSATTLLRSLVSIRQEAAAVLANRAERFGLNLAQPLSLLLLVAETPSAGFVARRLRHLPPLAQTLVDEMDDVVVVLSHGAQAADVRLAVQACLRNELRAVHRGVLSRPVSGVAALPGLYASLRRALPVLEQLGIRGDIVGQNELALYSVLFETHDRASLAEFMHATIGPLLDYDGKRGTDLALTLLSYFDNNQNAKTTAQQLGIHVNTMRQRLITIESLLGHWGVAARALELHVALRLWRITEATA</sequence>
<dbReference type="PANTHER" id="PTHR33744:SF1">
    <property type="entry name" value="DNA-BINDING TRANSCRIPTIONAL ACTIVATOR ADER"/>
    <property type="match status" value="1"/>
</dbReference>
<comment type="caution">
    <text evidence="2">The sequence shown here is derived from an EMBL/GenBank/DDBJ whole genome shotgun (WGS) entry which is preliminary data.</text>
</comment>
<dbReference type="InterPro" id="IPR029016">
    <property type="entry name" value="GAF-like_dom_sf"/>
</dbReference>
<gene>
    <name evidence="2" type="ORF">V4F39_25340</name>
</gene>
<dbReference type="RefSeq" id="WP_332293027.1">
    <property type="nucleotide sequence ID" value="NZ_JAZIBG010000056.1"/>
</dbReference>
<dbReference type="Gene3D" id="1.10.10.2840">
    <property type="entry name" value="PucR C-terminal helix-turn-helix domain"/>
    <property type="match status" value="1"/>
</dbReference>
<accession>A0AAW9QBS1</accession>
<dbReference type="Gene3D" id="3.30.450.40">
    <property type="match status" value="1"/>
</dbReference>
<dbReference type="PANTHER" id="PTHR33744">
    <property type="entry name" value="CARBOHYDRATE DIACID REGULATOR"/>
    <property type="match status" value="1"/>
</dbReference>
<dbReference type="SMART" id="SM00065">
    <property type="entry name" value="GAF"/>
    <property type="match status" value="1"/>
</dbReference>
<dbReference type="Proteomes" id="UP001336250">
    <property type="component" value="Unassembled WGS sequence"/>
</dbReference>
<dbReference type="InterPro" id="IPR003018">
    <property type="entry name" value="GAF"/>
</dbReference>
<dbReference type="Pfam" id="PF13185">
    <property type="entry name" value="GAF_2"/>
    <property type="match status" value="1"/>
</dbReference>
<feature type="domain" description="GAF" evidence="1">
    <location>
        <begin position="89"/>
        <end position="240"/>
    </location>
</feature>
<dbReference type="SUPFAM" id="SSF55781">
    <property type="entry name" value="GAF domain-like"/>
    <property type="match status" value="1"/>
</dbReference>
<dbReference type="Pfam" id="PF13556">
    <property type="entry name" value="HTH_30"/>
    <property type="match status" value="1"/>
</dbReference>
<dbReference type="InterPro" id="IPR042070">
    <property type="entry name" value="PucR_C-HTH_sf"/>
</dbReference>
<reference evidence="2 3" key="1">
    <citation type="submission" date="2024-02" db="EMBL/GenBank/DDBJ databases">
        <title>Genome sequence of Aquincola sp. MAHUQ-54.</title>
        <authorList>
            <person name="Huq M.A."/>
        </authorList>
    </citation>
    <scope>NUCLEOTIDE SEQUENCE [LARGE SCALE GENOMIC DNA]</scope>
    <source>
        <strain evidence="2 3">MAHUQ-54</strain>
    </source>
</reference>
<dbReference type="InterPro" id="IPR051448">
    <property type="entry name" value="CdaR-like_regulators"/>
</dbReference>
<dbReference type="InterPro" id="IPR025736">
    <property type="entry name" value="PucR_C-HTH_dom"/>
</dbReference>
<proteinExistence type="predicted"/>
<dbReference type="EMBL" id="JAZIBG010000056">
    <property type="protein sequence ID" value="MEF7617261.1"/>
    <property type="molecule type" value="Genomic_DNA"/>
</dbReference>